<accession>A0ACD3ALC4</accession>
<name>A0ACD3ALC4_9AGAR</name>
<evidence type="ECO:0000313" key="2">
    <source>
        <dbReference type="Proteomes" id="UP000308600"/>
    </source>
</evidence>
<dbReference type="EMBL" id="ML208428">
    <property type="protein sequence ID" value="TFK65707.1"/>
    <property type="molecule type" value="Genomic_DNA"/>
</dbReference>
<sequence>MQAKFQMNPLEIPFEICESILGQVVCQHFHTHVLVHPQTREGGPGIGFNDFWRPISQLSSVSHTFRTIVSDIIRTLLAPRPSTEDVTDEQKYLYHWSMRVVIESHRQLRSLINFRRALLSAARFSELPPWTSPLFNAYGQWFLSLQAMDSLFASSCQVGGRDKLLLRVTIRQRRIRQDVEKVFKMAAGGNHRFLEISKDILVEAVIANEVVDLGVHCMCTAKNWCLDIVVRQ</sequence>
<reference evidence="1 2" key="1">
    <citation type="journal article" date="2019" name="Nat. Ecol. Evol.">
        <title>Megaphylogeny resolves global patterns of mushroom evolution.</title>
        <authorList>
            <person name="Varga T."/>
            <person name="Krizsan K."/>
            <person name="Foldi C."/>
            <person name="Dima B."/>
            <person name="Sanchez-Garcia M."/>
            <person name="Sanchez-Ramirez S."/>
            <person name="Szollosi G.J."/>
            <person name="Szarkandi J.G."/>
            <person name="Papp V."/>
            <person name="Albert L."/>
            <person name="Andreopoulos W."/>
            <person name="Angelini C."/>
            <person name="Antonin V."/>
            <person name="Barry K.W."/>
            <person name="Bougher N.L."/>
            <person name="Buchanan P."/>
            <person name="Buyck B."/>
            <person name="Bense V."/>
            <person name="Catcheside P."/>
            <person name="Chovatia M."/>
            <person name="Cooper J."/>
            <person name="Damon W."/>
            <person name="Desjardin D."/>
            <person name="Finy P."/>
            <person name="Geml J."/>
            <person name="Haridas S."/>
            <person name="Hughes K."/>
            <person name="Justo A."/>
            <person name="Karasinski D."/>
            <person name="Kautmanova I."/>
            <person name="Kiss B."/>
            <person name="Kocsube S."/>
            <person name="Kotiranta H."/>
            <person name="LaButti K.M."/>
            <person name="Lechner B.E."/>
            <person name="Liimatainen K."/>
            <person name="Lipzen A."/>
            <person name="Lukacs Z."/>
            <person name="Mihaltcheva S."/>
            <person name="Morgado L.N."/>
            <person name="Niskanen T."/>
            <person name="Noordeloos M.E."/>
            <person name="Ohm R.A."/>
            <person name="Ortiz-Santana B."/>
            <person name="Ovrebo C."/>
            <person name="Racz N."/>
            <person name="Riley R."/>
            <person name="Savchenko A."/>
            <person name="Shiryaev A."/>
            <person name="Soop K."/>
            <person name="Spirin V."/>
            <person name="Szebenyi C."/>
            <person name="Tomsovsky M."/>
            <person name="Tulloss R.E."/>
            <person name="Uehling J."/>
            <person name="Grigoriev I.V."/>
            <person name="Vagvolgyi C."/>
            <person name="Papp T."/>
            <person name="Martin F.M."/>
            <person name="Miettinen O."/>
            <person name="Hibbett D.S."/>
            <person name="Nagy L.G."/>
        </authorList>
    </citation>
    <scope>NUCLEOTIDE SEQUENCE [LARGE SCALE GENOMIC DNA]</scope>
    <source>
        <strain evidence="1 2">NL-1719</strain>
    </source>
</reference>
<organism evidence="1 2">
    <name type="scientific">Pluteus cervinus</name>
    <dbReference type="NCBI Taxonomy" id="181527"/>
    <lineage>
        <taxon>Eukaryota</taxon>
        <taxon>Fungi</taxon>
        <taxon>Dikarya</taxon>
        <taxon>Basidiomycota</taxon>
        <taxon>Agaricomycotina</taxon>
        <taxon>Agaricomycetes</taxon>
        <taxon>Agaricomycetidae</taxon>
        <taxon>Agaricales</taxon>
        <taxon>Pluteineae</taxon>
        <taxon>Pluteaceae</taxon>
        <taxon>Pluteus</taxon>
    </lineage>
</organism>
<protein>
    <submittedName>
        <fullName evidence="1">Uncharacterized protein</fullName>
    </submittedName>
</protein>
<evidence type="ECO:0000313" key="1">
    <source>
        <dbReference type="EMBL" id="TFK65707.1"/>
    </source>
</evidence>
<keyword evidence="2" id="KW-1185">Reference proteome</keyword>
<proteinExistence type="predicted"/>
<gene>
    <name evidence="1" type="ORF">BDN72DRAFT_962331</name>
</gene>
<dbReference type="Proteomes" id="UP000308600">
    <property type="component" value="Unassembled WGS sequence"/>
</dbReference>